<evidence type="ECO:0000313" key="3">
    <source>
        <dbReference type="Proteomes" id="UP001163828"/>
    </source>
</evidence>
<dbReference type="Proteomes" id="UP001163828">
    <property type="component" value="Unassembled WGS sequence"/>
</dbReference>
<comment type="caution">
    <text evidence="2">The sequence shown here is derived from an EMBL/GenBank/DDBJ whole genome shotgun (WGS) entry which is preliminary data.</text>
</comment>
<keyword evidence="1" id="KW-1133">Transmembrane helix</keyword>
<feature type="transmembrane region" description="Helical" evidence="1">
    <location>
        <begin position="15"/>
        <end position="44"/>
    </location>
</feature>
<proteinExistence type="predicted"/>
<keyword evidence="1" id="KW-0812">Transmembrane</keyword>
<protein>
    <submittedName>
        <fullName evidence="2">Uncharacterized protein</fullName>
    </submittedName>
</protein>
<evidence type="ECO:0000256" key="1">
    <source>
        <dbReference type="SAM" id="Phobius"/>
    </source>
</evidence>
<organism evidence="2 3">
    <name type="scientific">Lentinula boryana</name>
    <dbReference type="NCBI Taxonomy" id="40481"/>
    <lineage>
        <taxon>Eukaryota</taxon>
        <taxon>Fungi</taxon>
        <taxon>Dikarya</taxon>
        <taxon>Basidiomycota</taxon>
        <taxon>Agaricomycotina</taxon>
        <taxon>Agaricomycetes</taxon>
        <taxon>Agaricomycetidae</taxon>
        <taxon>Agaricales</taxon>
        <taxon>Marasmiineae</taxon>
        <taxon>Omphalotaceae</taxon>
        <taxon>Lentinula</taxon>
    </lineage>
</organism>
<evidence type="ECO:0000313" key="2">
    <source>
        <dbReference type="EMBL" id="KAJ3991556.1"/>
    </source>
</evidence>
<name>A0ABQ8PYU9_9AGAR</name>
<keyword evidence="1" id="KW-0472">Membrane</keyword>
<keyword evidence="3" id="KW-1185">Reference proteome</keyword>
<sequence>LFTVGKKYNPRSESISYILIGLVALTQVAAVPVDVSIVFCVFVLTEISPSYRTISDVIHVRFIADPRQVEHGPKPKPKPLDRRGGNPIAQEMKLIMESYRKHIHITTPFQIDYDNSYSAPVSWNHHDFIFWGENVGKECKEREDPYKGKKGCKVVFRGIGDDESEKIDAGEELATVYFDSTKELFTVHYDMWHQVIHTVGL</sequence>
<dbReference type="EMBL" id="MU791002">
    <property type="protein sequence ID" value="KAJ3991556.1"/>
    <property type="molecule type" value="Genomic_DNA"/>
</dbReference>
<accession>A0ABQ8PYU9</accession>
<reference evidence="2" key="1">
    <citation type="submission" date="2022-08" db="EMBL/GenBank/DDBJ databases">
        <authorList>
            <consortium name="DOE Joint Genome Institute"/>
            <person name="Min B."/>
            <person name="Riley R."/>
            <person name="Sierra-Patev S."/>
            <person name="Naranjo-Ortiz M."/>
            <person name="Looney B."/>
            <person name="Konkel Z."/>
            <person name="Slot J.C."/>
            <person name="Sakamoto Y."/>
            <person name="Steenwyk J.L."/>
            <person name="Rokas A."/>
            <person name="Carro J."/>
            <person name="Camarero S."/>
            <person name="Ferreira P."/>
            <person name="Molpeceres G."/>
            <person name="Ruiz-Duenas F.J."/>
            <person name="Serrano A."/>
            <person name="Henrissat B."/>
            <person name="Drula E."/>
            <person name="Hughes K.W."/>
            <person name="Mata J.L."/>
            <person name="Ishikawa N.K."/>
            <person name="Vargas-Isla R."/>
            <person name="Ushijima S."/>
            <person name="Smith C.A."/>
            <person name="Ahrendt S."/>
            <person name="Andreopoulos W."/>
            <person name="He G."/>
            <person name="Labutti K."/>
            <person name="Lipzen A."/>
            <person name="Ng V."/>
            <person name="Sandor L."/>
            <person name="Barry K."/>
            <person name="Martinez A.T."/>
            <person name="Xiao Y."/>
            <person name="Gibbons J.G."/>
            <person name="Terashima K."/>
            <person name="Hibbett D.S."/>
            <person name="Grigoriev I.V."/>
        </authorList>
    </citation>
    <scope>NUCLEOTIDE SEQUENCE</scope>
    <source>
        <strain evidence="2">TFB10827</strain>
    </source>
</reference>
<feature type="non-terminal residue" evidence="2">
    <location>
        <position position="1"/>
    </location>
</feature>
<gene>
    <name evidence="2" type="ORF">F5050DRAFT_1867132</name>
</gene>